<feature type="chain" id="PRO_5015460448" evidence="1">
    <location>
        <begin position="18"/>
        <end position="257"/>
    </location>
</feature>
<dbReference type="InterPro" id="IPR046536">
    <property type="entry name" value="DUF6601"/>
</dbReference>
<dbReference type="OrthoDB" id="5086500at2759"/>
<accession>A0A2S7YKY6</accession>
<proteinExistence type="predicted"/>
<evidence type="ECO:0000313" key="3">
    <source>
        <dbReference type="Proteomes" id="UP000237441"/>
    </source>
</evidence>
<keyword evidence="1" id="KW-0732">Signal</keyword>
<organism evidence="2 3">
    <name type="scientific">Beauveria bassiana</name>
    <name type="common">White muscardine disease fungus</name>
    <name type="synonym">Tritirachium shiotae</name>
    <dbReference type="NCBI Taxonomy" id="176275"/>
    <lineage>
        <taxon>Eukaryota</taxon>
        <taxon>Fungi</taxon>
        <taxon>Dikarya</taxon>
        <taxon>Ascomycota</taxon>
        <taxon>Pezizomycotina</taxon>
        <taxon>Sordariomycetes</taxon>
        <taxon>Hypocreomycetidae</taxon>
        <taxon>Hypocreales</taxon>
        <taxon>Cordycipitaceae</taxon>
        <taxon>Beauveria</taxon>
    </lineage>
</organism>
<dbReference type="PANTHER" id="PTHR34414">
    <property type="entry name" value="HET DOMAIN-CONTAINING PROTEIN-RELATED"/>
    <property type="match status" value="1"/>
</dbReference>
<comment type="caution">
    <text evidence="2">The sequence shown here is derived from an EMBL/GenBank/DDBJ whole genome shotgun (WGS) entry which is preliminary data.</text>
</comment>
<sequence>MYLIATVAPLLCLLSPGETPMAAPPFSVRLLAYENEHNNASRQDSDQLLALLPAFYRKESGDPGTAGLHVTARVERELDLHWLANIQGWLWIAGLSLPPRVLHHQLLLGREVVTEQMDMHLVWTAGRMFLKPIPRFLLEPGCWAVYLSDFRIAKDEYLLPPEVRWPAWRILVEQLDMERIYPSVDRRFIHGELRLSHLNKIYALYKTPLRRYMARWDQYGSFFHDYFAWSASATVYIVLTAMQVELATESLAHSHAF</sequence>
<evidence type="ECO:0000256" key="1">
    <source>
        <dbReference type="SAM" id="SignalP"/>
    </source>
</evidence>
<reference evidence="2 3" key="1">
    <citation type="submission" date="2016-07" db="EMBL/GenBank/DDBJ databases">
        <title>Comparative genomics of the entomopathogenic fungus Beauveria bassiana.</title>
        <authorList>
            <person name="Valero Jimenez C.A."/>
            <person name="Zwaan B.J."/>
            <person name="Van Kan J.A."/>
            <person name="Takken W."/>
            <person name="Debets A.J."/>
            <person name="Schoustra S.E."/>
            <person name="Koenraadt C.J."/>
        </authorList>
    </citation>
    <scope>NUCLEOTIDE SEQUENCE [LARGE SCALE GENOMIC DNA]</scope>
    <source>
        <strain evidence="2 3">ARSEF 8028</strain>
    </source>
</reference>
<dbReference type="AlphaFoldDB" id="A0A2S7YKY6"/>
<gene>
    <name evidence="2" type="ORF">BB8028_0007g00520</name>
</gene>
<protein>
    <submittedName>
        <fullName evidence="2">Uncharacterized protein</fullName>
    </submittedName>
</protein>
<feature type="signal peptide" evidence="1">
    <location>
        <begin position="1"/>
        <end position="17"/>
    </location>
</feature>
<dbReference type="EMBL" id="JRHA01000007">
    <property type="protein sequence ID" value="PQK16851.1"/>
    <property type="molecule type" value="Genomic_DNA"/>
</dbReference>
<dbReference type="Proteomes" id="UP000237441">
    <property type="component" value="Unassembled WGS sequence"/>
</dbReference>
<dbReference type="Pfam" id="PF20246">
    <property type="entry name" value="DUF6601"/>
    <property type="match status" value="1"/>
</dbReference>
<dbReference type="PANTHER" id="PTHR34414:SF1">
    <property type="entry name" value="SUBTILISIN-LIKE SERINE PROTEASE"/>
    <property type="match status" value="1"/>
</dbReference>
<name>A0A2S7YKY6_BEABA</name>
<evidence type="ECO:0000313" key="2">
    <source>
        <dbReference type="EMBL" id="PQK16851.1"/>
    </source>
</evidence>